<dbReference type="PANTHER" id="PTHR11435">
    <property type="entry name" value="NADH UBIQUINONE OXIDOREDUCTASE SUBUNIT ND6"/>
    <property type="match status" value="1"/>
</dbReference>
<evidence type="ECO:0000256" key="10">
    <source>
        <dbReference type="ARBA" id="ARBA00022989"/>
    </source>
</evidence>
<comment type="similarity">
    <text evidence="2">Belongs to the complex I subunit 6 family.</text>
</comment>
<feature type="transmembrane region" description="Helical" evidence="16">
    <location>
        <begin position="82"/>
        <end position="99"/>
    </location>
</feature>
<dbReference type="EC" id="7.1.1.2" evidence="3"/>
<geneLocation type="mitochondrion" evidence="17"/>
<evidence type="ECO:0000256" key="9">
    <source>
        <dbReference type="ARBA" id="ARBA00022982"/>
    </source>
</evidence>
<comment type="subcellular location">
    <subcellularLocation>
        <location evidence="1">Mitochondrion membrane</location>
        <topology evidence="1">Multi-pass membrane protein</topology>
    </subcellularLocation>
</comment>
<keyword evidence="5" id="KW-0813">Transport</keyword>
<dbReference type="InterPro" id="IPR050269">
    <property type="entry name" value="ComplexI_Subunit6"/>
</dbReference>
<gene>
    <name evidence="17" type="primary">ND6</name>
</gene>
<dbReference type="RefSeq" id="YP_214885.1">
    <property type="nucleotide sequence ID" value="NC_006895.1"/>
</dbReference>
<evidence type="ECO:0000256" key="1">
    <source>
        <dbReference type="ARBA" id="ARBA00004225"/>
    </source>
</evidence>
<evidence type="ECO:0000256" key="6">
    <source>
        <dbReference type="ARBA" id="ARBA00022660"/>
    </source>
</evidence>
<comment type="catalytic activity">
    <reaction evidence="15">
        <text>a ubiquinone + NADH + 5 H(+)(in) = a ubiquinol + NAD(+) + 4 H(+)(out)</text>
        <dbReference type="Rhea" id="RHEA:29091"/>
        <dbReference type="Rhea" id="RHEA-COMP:9565"/>
        <dbReference type="Rhea" id="RHEA-COMP:9566"/>
        <dbReference type="ChEBI" id="CHEBI:15378"/>
        <dbReference type="ChEBI" id="CHEBI:16389"/>
        <dbReference type="ChEBI" id="CHEBI:17976"/>
        <dbReference type="ChEBI" id="CHEBI:57540"/>
        <dbReference type="ChEBI" id="CHEBI:57945"/>
        <dbReference type="EC" id="7.1.1.2"/>
    </reaction>
</comment>
<keyword evidence="13 16" id="KW-0472">Membrane</keyword>
<evidence type="ECO:0000313" key="17">
    <source>
        <dbReference type="EMBL" id="AAV50273.1"/>
    </source>
</evidence>
<evidence type="ECO:0000256" key="14">
    <source>
        <dbReference type="ARBA" id="ARBA00031019"/>
    </source>
</evidence>
<evidence type="ECO:0000256" key="2">
    <source>
        <dbReference type="ARBA" id="ARBA00005698"/>
    </source>
</evidence>
<keyword evidence="7 16" id="KW-0812">Transmembrane</keyword>
<dbReference type="GO" id="GO:0031966">
    <property type="term" value="C:mitochondrial membrane"/>
    <property type="evidence" value="ECO:0007669"/>
    <property type="project" value="UniProtKB-SubCell"/>
</dbReference>
<evidence type="ECO:0000256" key="7">
    <source>
        <dbReference type="ARBA" id="ARBA00022692"/>
    </source>
</evidence>
<evidence type="ECO:0000256" key="5">
    <source>
        <dbReference type="ARBA" id="ARBA00022448"/>
    </source>
</evidence>
<sequence length="170" mass="19212">MILFLYISIMISTTMLTLNHPVSMGLALMLQTILMTLIIGIYNQTFWFSYILFLVFVGGLLVLFTYVASLASNEMFKFSPKFMILLSSIPLTMLISYLIDFTNLPTKFLLSEATHNNNPSSSMYLTTLSKFYNLNVAPTTILLVSYLLLTLIVVVKITQINEGPLRPSKM</sequence>
<feature type="transmembrane region" description="Helical" evidence="16">
    <location>
        <begin position="131"/>
        <end position="155"/>
    </location>
</feature>
<dbReference type="GO" id="GO:0008137">
    <property type="term" value="F:NADH dehydrogenase (ubiquinone) activity"/>
    <property type="evidence" value="ECO:0007669"/>
    <property type="project" value="UniProtKB-EC"/>
</dbReference>
<keyword evidence="9" id="KW-0249">Electron transport</keyword>
<proteinExistence type="inferred from homology"/>
<evidence type="ECO:0000256" key="8">
    <source>
        <dbReference type="ARBA" id="ARBA00022967"/>
    </source>
</evidence>
<feature type="transmembrane region" description="Helical" evidence="16">
    <location>
        <begin position="48"/>
        <end position="70"/>
    </location>
</feature>
<protein>
    <recommendedName>
        <fullName evidence="4">NADH-ubiquinone oxidoreductase chain 6</fullName>
        <ecNumber evidence="3">7.1.1.2</ecNumber>
    </recommendedName>
    <alternativeName>
        <fullName evidence="14">NADH dehydrogenase subunit 6</fullName>
    </alternativeName>
</protein>
<evidence type="ECO:0000256" key="12">
    <source>
        <dbReference type="ARBA" id="ARBA00023128"/>
    </source>
</evidence>
<dbReference type="PANTHER" id="PTHR11435:SF1">
    <property type="entry name" value="NADH-UBIQUINONE OXIDOREDUCTASE CHAIN 6"/>
    <property type="match status" value="1"/>
</dbReference>
<name>Q5C843_9INSE</name>
<evidence type="ECO:0000256" key="16">
    <source>
        <dbReference type="SAM" id="Phobius"/>
    </source>
</evidence>
<feature type="transmembrane region" description="Helical" evidence="16">
    <location>
        <begin position="21"/>
        <end position="42"/>
    </location>
</feature>
<keyword evidence="11" id="KW-0520">NAD</keyword>
<keyword evidence="6" id="KW-0679">Respiratory chain</keyword>
<evidence type="ECO:0000256" key="11">
    <source>
        <dbReference type="ARBA" id="ARBA00023027"/>
    </source>
</evidence>
<dbReference type="CTD" id="4541"/>
<evidence type="ECO:0000256" key="3">
    <source>
        <dbReference type="ARBA" id="ARBA00012944"/>
    </source>
</evidence>
<dbReference type="AlphaFoldDB" id="Q5C843"/>
<reference evidence="17" key="1">
    <citation type="journal article" date="2004" name="Cladistics">
        <title>Mitochondrial genome data alone are not enough to unambiguously resolve the relationships of Entognatha, Insecta and Crustacea sensu lato (Arthropoda).</title>
        <authorList>
            <person name="Cameron S.L."/>
            <person name="Miller K.B."/>
            <person name="D'Haese C.A."/>
            <person name="Whiting M.F."/>
            <person name="Barker S.C."/>
        </authorList>
    </citation>
    <scope>NUCLEOTIDE SEQUENCE</scope>
</reference>
<accession>Q5C843</accession>
<keyword evidence="8" id="KW-1278">Translocase</keyword>
<keyword evidence="12 17" id="KW-0496">Mitochondrion</keyword>
<dbReference type="EMBL" id="AY793551">
    <property type="protein sequence ID" value="AAV50273.1"/>
    <property type="molecule type" value="Genomic_DNA"/>
</dbReference>
<keyword evidence="10 16" id="KW-1133">Transmembrane helix</keyword>
<evidence type="ECO:0000256" key="13">
    <source>
        <dbReference type="ARBA" id="ARBA00023136"/>
    </source>
</evidence>
<dbReference type="GeneID" id="3332346"/>
<organism evidence="17">
    <name type="scientific">Nesomachilis australica</name>
    <dbReference type="NCBI Taxonomy" id="299218"/>
    <lineage>
        <taxon>Eukaryota</taxon>
        <taxon>Metazoa</taxon>
        <taxon>Ecdysozoa</taxon>
        <taxon>Arthropoda</taxon>
        <taxon>Hexapoda</taxon>
        <taxon>Insecta</taxon>
        <taxon>Monocondylia</taxon>
        <taxon>Archaeognatha</taxon>
        <taxon>Meinertellidae</taxon>
        <taxon>Nesomachilis</taxon>
    </lineage>
</organism>
<evidence type="ECO:0000256" key="15">
    <source>
        <dbReference type="ARBA" id="ARBA00049551"/>
    </source>
</evidence>
<evidence type="ECO:0000256" key="4">
    <source>
        <dbReference type="ARBA" id="ARBA00021095"/>
    </source>
</evidence>